<dbReference type="Proteomes" id="UP000290809">
    <property type="component" value="Unassembled WGS sequence"/>
</dbReference>
<gene>
    <name evidence="1" type="ORF">DC041_0009763</name>
</gene>
<sequence length="182" mass="21244">MNFPVDHFFILINAFVHLIVNIQLVWLNPHVTEETIINIPKVYFIHPGPSVSGSQLIKNQFQSYNGSNFQIPHNYKVKKHKMNINTTNNNHNSRFSNVTQTNSKWTHKKIFKDHNISKNTLFVERLHEKINYFIPKSLKFEPEKDLAILYPESNWLDPCKASLLNNDSGGYSLSIVSSYYHE</sequence>
<dbReference type="AlphaFoldDB" id="A0A430QNA5"/>
<organism evidence="1 2">
    <name type="scientific">Schistosoma bovis</name>
    <name type="common">Blood fluke</name>
    <dbReference type="NCBI Taxonomy" id="6184"/>
    <lineage>
        <taxon>Eukaryota</taxon>
        <taxon>Metazoa</taxon>
        <taxon>Spiralia</taxon>
        <taxon>Lophotrochozoa</taxon>
        <taxon>Platyhelminthes</taxon>
        <taxon>Trematoda</taxon>
        <taxon>Digenea</taxon>
        <taxon>Strigeidida</taxon>
        <taxon>Schistosomatoidea</taxon>
        <taxon>Schistosomatidae</taxon>
        <taxon>Schistosoma</taxon>
    </lineage>
</organism>
<dbReference type="EMBL" id="QMKO01001521">
    <property type="protein sequence ID" value="RTG89182.1"/>
    <property type="molecule type" value="Genomic_DNA"/>
</dbReference>
<name>A0A430QNA5_SCHBO</name>
<comment type="caution">
    <text evidence="1">The sequence shown here is derived from an EMBL/GenBank/DDBJ whole genome shotgun (WGS) entry which is preliminary data.</text>
</comment>
<proteinExistence type="predicted"/>
<evidence type="ECO:0000313" key="2">
    <source>
        <dbReference type="Proteomes" id="UP000290809"/>
    </source>
</evidence>
<accession>A0A430QNA5</accession>
<keyword evidence="2" id="KW-1185">Reference proteome</keyword>
<protein>
    <submittedName>
        <fullName evidence="1">Uncharacterized protein</fullName>
    </submittedName>
</protein>
<reference evidence="1 2" key="1">
    <citation type="journal article" date="2019" name="PLoS Pathog.">
        <title>Genome sequence of the bovine parasite Schistosoma bovis Tanzania.</title>
        <authorList>
            <person name="Oey H."/>
            <person name="Zakrzewski M."/>
            <person name="Gobert G."/>
            <person name="Gravermann K."/>
            <person name="Stoye J."/>
            <person name="Jones M."/>
            <person name="Mcmanus D."/>
            <person name="Krause L."/>
        </authorList>
    </citation>
    <scope>NUCLEOTIDE SEQUENCE [LARGE SCALE GENOMIC DNA]</scope>
    <source>
        <strain evidence="1 2">TAN1997</strain>
    </source>
</reference>
<evidence type="ECO:0000313" key="1">
    <source>
        <dbReference type="EMBL" id="RTG89182.1"/>
    </source>
</evidence>